<dbReference type="Pfam" id="PF00507">
    <property type="entry name" value="Oxidored_q4"/>
    <property type="match status" value="1"/>
</dbReference>
<keyword evidence="6 7" id="KW-0472">Membrane</keyword>
<dbReference type="HAMAP" id="MF_01394">
    <property type="entry name" value="NDH1_NuoA"/>
    <property type="match status" value="1"/>
</dbReference>
<accession>A0A381Y6P3</accession>
<dbReference type="InterPro" id="IPR000440">
    <property type="entry name" value="NADH_UbQ/plastoQ_OxRdtase_su3"/>
</dbReference>
<protein>
    <recommendedName>
        <fullName evidence="9">NADH-quinone oxidoreductase subunit A</fullName>
    </recommendedName>
</protein>
<dbReference type="GO" id="GO:0008137">
    <property type="term" value="F:NADH dehydrogenase (ubiquinone) activity"/>
    <property type="evidence" value="ECO:0007669"/>
    <property type="project" value="InterPro"/>
</dbReference>
<evidence type="ECO:0000256" key="3">
    <source>
        <dbReference type="ARBA" id="ARBA00022448"/>
    </source>
</evidence>
<keyword evidence="5 7" id="KW-1133">Transmembrane helix</keyword>
<evidence type="ECO:0000256" key="4">
    <source>
        <dbReference type="ARBA" id="ARBA00022692"/>
    </source>
</evidence>
<evidence type="ECO:0000256" key="7">
    <source>
        <dbReference type="SAM" id="Phobius"/>
    </source>
</evidence>
<evidence type="ECO:0000256" key="6">
    <source>
        <dbReference type="ARBA" id="ARBA00023136"/>
    </source>
</evidence>
<proteinExistence type="inferred from homology"/>
<comment type="subcellular location">
    <subcellularLocation>
        <location evidence="1">Membrane</location>
        <topology evidence="1">Multi-pass membrane protein</topology>
    </subcellularLocation>
</comment>
<evidence type="ECO:0008006" key="9">
    <source>
        <dbReference type="Google" id="ProtNLM"/>
    </source>
</evidence>
<keyword evidence="3" id="KW-0813">Transport</keyword>
<evidence type="ECO:0000313" key="8">
    <source>
        <dbReference type="EMBL" id="SVA72655.1"/>
    </source>
</evidence>
<feature type="transmembrane region" description="Helical" evidence="7">
    <location>
        <begin position="69"/>
        <end position="90"/>
    </location>
</feature>
<evidence type="ECO:0000256" key="2">
    <source>
        <dbReference type="ARBA" id="ARBA00008472"/>
    </source>
</evidence>
<dbReference type="GO" id="GO:0016651">
    <property type="term" value="F:oxidoreductase activity, acting on NAD(P)H"/>
    <property type="evidence" value="ECO:0007669"/>
    <property type="project" value="InterPro"/>
</dbReference>
<feature type="transmembrane region" description="Helical" evidence="7">
    <location>
        <begin position="102"/>
        <end position="123"/>
    </location>
</feature>
<comment type="similarity">
    <text evidence="2">Belongs to the complex I subunit 3 family.</text>
</comment>
<evidence type="ECO:0000256" key="5">
    <source>
        <dbReference type="ARBA" id="ARBA00022989"/>
    </source>
</evidence>
<name>A0A381Y6P3_9ZZZZ</name>
<keyword evidence="4 7" id="KW-0812">Transmembrane</keyword>
<gene>
    <name evidence="8" type="ORF">METZ01_LOCUS125509</name>
</gene>
<dbReference type="InterPro" id="IPR038430">
    <property type="entry name" value="NDAH_ubi_oxred_su3_sf"/>
</dbReference>
<sequence length="131" mass="15090">MLDEYFRQYGVIAIFAALAVAVPSGMLLISWLLSILKIRPNNPSPVKNSIYECGFETITERWNNFNFRYYSIALLFVIFDVEVVFLFPWAASFGTMSAEFGMFVLVEMVVFIGILMLGWIYAWKKGSLEWS</sequence>
<organism evidence="8">
    <name type="scientific">marine metagenome</name>
    <dbReference type="NCBI Taxonomy" id="408172"/>
    <lineage>
        <taxon>unclassified sequences</taxon>
        <taxon>metagenomes</taxon>
        <taxon>ecological metagenomes</taxon>
    </lineage>
</organism>
<dbReference type="Gene3D" id="1.20.58.1610">
    <property type="entry name" value="NADH:ubiquinone/plastoquinone oxidoreductase, chain 3"/>
    <property type="match status" value="1"/>
</dbReference>
<dbReference type="GO" id="GO:0030964">
    <property type="term" value="C:NADH dehydrogenase complex"/>
    <property type="evidence" value="ECO:0007669"/>
    <property type="project" value="TreeGrafter"/>
</dbReference>
<dbReference type="PANTHER" id="PTHR11058:SF9">
    <property type="entry name" value="NADH-UBIQUINONE OXIDOREDUCTASE CHAIN 3"/>
    <property type="match status" value="1"/>
</dbReference>
<dbReference type="AlphaFoldDB" id="A0A381Y6P3"/>
<dbReference type="PANTHER" id="PTHR11058">
    <property type="entry name" value="NADH-UBIQUINONE OXIDOREDUCTASE CHAIN 3"/>
    <property type="match status" value="1"/>
</dbReference>
<reference evidence="8" key="1">
    <citation type="submission" date="2018-05" db="EMBL/GenBank/DDBJ databases">
        <authorList>
            <person name="Lanie J.A."/>
            <person name="Ng W.-L."/>
            <person name="Kazmierczak K.M."/>
            <person name="Andrzejewski T.M."/>
            <person name="Davidsen T.M."/>
            <person name="Wayne K.J."/>
            <person name="Tettelin H."/>
            <person name="Glass J.I."/>
            <person name="Rusch D."/>
            <person name="Podicherti R."/>
            <person name="Tsui H.-C.T."/>
            <person name="Winkler M.E."/>
        </authorList>
    </citation>
    <scope>NUCLEOTIDE SEQUENCE</scope>
</reference>
<evidence type="ECO:0000256" key="1">
    <source>
        <dbReference type="ARBA" id="ARBA00004141"/>
    </source>
</evidence>
<feature type="transmembrane region" description="Helical" evidence="7">
    <location>
        <begin position="12"/>
        <end position="33"/>
    </location>
</feature>
<dbReference type="EMBL" id="UINC01017509">
    <property type="protein sequence ID" value="SVA72655.1"/>
    <property type="molecule type" value="Genomic_DNA"/>
</dbReference>
<dbReference type="InterPro" id="IPR023043">
    <property type="entry name" value="NAD(P)H_OxRDtase_bac/plastid"/>
</dbReference>